<feature type="transmembrane region" description="Helical" evidence="1">
    <location>
        <begin position="146"/>
        <end position="169"/>
    </location>
</feature>
<organism evidence="2 3">
    <name type="scientific">Anaerococcus porci</name>
    <dbReference type="NCBI Taxonomy" id="2652269"/>
    <lineage>
        <taxon>Bacteria</taxon>
        <taxon>Bacillati</taxon>
        <taxon>Bacillota</taxon>
        <taxon>Tissierellia</taxon>
        <taxon>Tissierellales</taxon>
        <taxon>Peptoniphilaceae</taxon>
        <taxon>Anaerococcus</taxon>
    </lineage>
</organism>
<reference evidence="2 3" key="1">
    <citation type="submission" date="2019-08" db="EMBL/GenBank/DDBJ databases">
        <title>In-depth cultivation of the pig gut microbiome towards novel bacterial diversity and tailored functional studies.</title>
        <authorList>
            <person name="Wylensek D."/>
            <person name="Hitch T.C.A."/>
            <person name="Clavel T."/>
        </authorList>
    </citation>
    <scope>NUCLEOTIDE SEQUENCE [LARGE SCALE GENOMIC DNA]</scope>
    <source>
        <strain evidence="2 3">WCA-380-WT-2B</strain>
    </source>
</reference>
<sequence length="332" mass="35139">MFNFIYQNTIIIDEFIYIICGLICLLAGIKGLSNKNAPIGTFLFWTLLGFLFSCGKFIIDKFQYGGAFIGAILMVIAIITVSNNVKMGNFKEQSQEQKIKYAKIAGNKIFIPALAMGIIAMIMAQFKSFKIVVDSAKDGSEIFFGFSAAQVLGITSVIAIILAIAITHAKFKETGEDTAKMLMQIGSSSLLPQLLGALGGIFATAGVGDIIGAGMSAIVPAESKVFGVIAYCIGMVLFTMIMGNAFAAFTVMTIGVAVPFVIGNGGDPAIVASLGMTCGFCGTLMTPMAANFNIVPAAILECENEKSIMKIQTPVALALIVVHIILMLVLAF</sequence>
<accession>A0A6N7VEN6</accession>
<dbReference type="Proteomes" id="UP000441925">
    <property type="component" value="Unassembled WGS sequence"/>
</dbReference>
<feature type="transmembrane region" description="Helical" evidence="1">
    <location>
        <begin position="217"/>
        <end position="238"/>
    </location>
</feature>
<feature type="transmembrane region" description="Helical" evidence="1">
    <location>
        <begin position="15"/>
        <end position="32"/>
    </location>
</feature>
<evidence type="ECO:0000313" key="3">
    <source>
        <dbReference type="Proteomes" id="UP000441925"/>
    </source>
</evidence>
<gene>
    <name evidence="2" type="ORF">FYJ26_05510</name>
</gene>
<dbReference type="RefSeq" id="WP_154540455.1">
    <property type="nucleotide sequence ID" value="NZ_VULQ01000005.1"/>
</dbReference>
<feature type="transmembrane region" description="Helical" evidence="1">
    <location>
        <begin position="311"/>
        <end position="331"/>
    </location>
</feature>
<dbReference type="AlphaFoldDB" id="A0A6N7VEN6"/>
<name>A0A6N7VEN6_9FIRM</name>
<comment type="caution">
    <text evidence="2">The sequence shown here is derived from an EMBL/GenBank/DDBJ whole genome shotgun (WGS) entry which is preliminary data.</text>
</comment>
<feature type="transmembrane region" description="Helical" evidence="1">
    <location>
        <begin position="190"/>
        <end position="211"/>
    </location>
</feature>
<keyword evidence="1" id="KW-0812">Transmembrane</keyword>
<dbReference type="Pfam" id="PF06166">
    <property type="entry name" value="DUF979"/>
    <property type="match status" value="1"/>
</dbReference>
<feature type="transmembrane region" description="Helical" evidence="1">
    <location>
        <begin position="269"/>
        <end position="290"/>
    </location>
</feature>
<feature type="transmembrane region" description="Helical" evidence="1">
    <location>
        <begin position="105"/>
        <end position="126"/>
    </location>
</feature>
<dbReference type="EMBL" id="VULQ01000005">
    <property type="protein sequence ID" value="MSS77875.1"/>
    <property type="molecule type" value="Genomic_DNA"/>
</dbReference>
<dbReference type="InterPro" id="IPR009323">
    <property type="entry name" value="DUF979"/>
</dbReference>
<protein>
    <submittedName>
        <fullName evidence="2">DUF979 domain-containing protein</fullName>
    </submittedName>
</protein>
<evidence type="ECO:0000313" key="2">
    <source>
        <dbReference type="EMBL" id="MSS77875.1"/>
    </source>
</evidence>
<keyword evidence="1" id="KW-1133">Transmembrane helix</keyword>
<evidence type="ECO:0000256" key="1">
    <source>
        <dbReference type="SAM" id="Phobius"/>
    </source>
</evidence>
<proteinExistence type="predicted"/>
<keyword evidence="3" id="KW-1185">Reference proteome</keyword>
<feature type="transmembrane region" description="Helical" evidence="1">
    <location>
        <begin position="39"/>
        <end position="59"/>
    </location>
</feature>
<keyword evidence="1" id="KW-0472">Membrane</keyword>
<feature type="transmembrane region" description="Helical" evidence="1">
    <location>
        <begin position="65"/>
        <end position="85"/>
    </location>
</feature>